<protein>
    <submittedName>
        <fullName evidence="1">(apollo) hypothetical protein</fullName>
    </submittedName>
</protein>
<dbReference type="EMBL" id="CAJQZP010001330">
    <property type="protein sequence ID" value="CAG5038861.1"/>
    <property type="molecule type" value="Genomic_DNA"/>
</dbReference>
<dbReference type="Proteomes" id="UP000691718">
    <property type="component" value="Unassembled WGS sequence"/>
</dbReference>
<evidence type="ECO:0000313" key="1">
    <source>
        <dbReference type="EMBL" id="CAG5038861.1"/>
    </source>
</evidence>
<reference evidence="1" key="1">
    <citation type="submission" date="2021-04" db="EMBL/GenBank/DDBJ databases">
        <authorList>
            <person name="Tunstrom K."/>
        </authorList>
    </citation>
    <scope>NUCLEOTIDE SEQUENCE</scope>
</reference>
<evidence type="ECO:0000313" key="2">
    <source>
        <dbReference type="Proteomes" id="UP000691718"/>
    </source>
</evidence>
<proteinExistence type="predicted"/>
<keyword evidence="2" id="KW-1185">Reference proteome</keyword>
<organism evidence="1 2">
    <name type="scientific">Parnassius apollo</name>
    <name type="common">Apollo butterfly</name>
    <name type="synonym">Papilio apollo</name>
    <dbReference type="NCBI Taxonomy" id="110799"/>
    <lineage>
        <taxon>Eukaryota</taxon>
        <taxon>Metazoa</taxon>
        <taxon>Ecdysozoa</taxon>
        <taxon>Arthropoda</taxon>
        <taxon>Hexapoda</taxon>
        <taxon>Insecta</taxon>
        <taxon>Pterygota</taxon>
        <taxon>Neoptera</taxon>
        <taxon>Endopterygota</taxon>
        <taxon>Lepidoptera</taxon>
        <taxon>Glossata</taxon>
        <taxon>Ditrysia</taxon>
        <taxon>Papilionoidea</taxon>
        <taxon>Papilionidae</taxon>
        <taxon>Parnassiinae</taxon>
        <taxon>Parnassini</taxon>
        <taxon>Parnassius</taxon>
        <taxon>Parnassius</taxon>
    </lineage>
</organism>
<gene>
    <name evidence="1" type="ORF">PAPOLLO_LOCUS21466</name>
</gene>
<sequence length="125" mass="13894">MRRLSCDIGICSEESVQCSHGQHIGFYNIGNTALSNNTYPSKTRKNNAIAERSRTSFGISISKPDHGLDEISVEDRSDINIPPDDSFWTDIPSMNENLTSTTMTKTVLTALHCEDDNSSSDYNIF</sequence>
<accession>A0A8S3XSU0</accession>
<comment type="caution">
    <text evidence="1">The sequence shown here is derived from an EMBL/GenBank/DDBJ whole genome shotgun (WGS) entry which is preliminary data.</text>
</comment>
<dbReference type="AlphaFoldDB" id="A0A8S3XSU0"/>
<name>A0A8S3XSU0_PARAO</name>